<proteinExistence type="predicted"/>
<sequence length="22" mass="2371">MNALGPVLVHYMGKMAAILNRA</sequence>
<dbReference type="EMBL" id="AAMT01000001">
    <property type="protein sequence ID" value="EAQ14757.1"/>
    <property type="molecule type" value="Genomic_DNA"/>
</dbReference>
<protein>
    <submittedName>
        <fullName evidence="1">Uncharacterized protein</fullName>
    </submittedName>
</protein>
<accession>A3VA16</accession>
<gene>
    <name evidence="1" type="ORF">RB2654_19278</name>
</gene>
<evidence type="ECO:0000313" key="1">
    <source>
        <dbReference type="EMBL" id="EAQ14757.1"/>
    </source>
</evidence>
<comment type="caution">
    <text evidence="1">The sequence shown here is derived from an EMBL/GenBank/DDBJ whole genome shotgun (WGS) entry which is preliminary data.</text>
</comment>
<dbReference type="Proteomes" id="UP000002931">
    <property type="component" value="Unassembled WGS sequence"/>
</dbReference>
<evidence type="ECO:0000313" key="2">
    <source>
        <dbReference type="Proteomes" id="UP000002931"/>
    </source>
</evidence>
<dbReference type="AlphaFoldDB" id="A3VA16"/>
<dbReference type="HOGENOM" id="CLU_3424808_0_0_5"/>
<reference evidence="1 2" key="1">
    <citation type="journal article" date="2010" name="J. Bacteriol.">
        <title>Genome sequences of Pelagibaca bermudensis HTCC2601T and Maritimibacter alkaliphilus HTCC2654T, the type strains of two marine Roseobacter genera.</title>
        <authorList>
            <person name="Thrash J.C."/>
            <person name="Cho J.C."/>
            <person name="Ferriera S."/>
            <person name="Johnson J."/>
            <person name="Vergin K.L."/>
            <person name="Giovannoni S.J."/>
        </authorList>
    </citation>
    <scope>NUCLEOTIDE SEQUENCE [LARGE SCALE GENOMIC DNA]</scope>
    <source>
        <strain evidence="1 2">HTCC2654</strain>
    </source>
</reference>
<organism evidence="1 2">
    <name type="scientific">Maritimibacter alkaliphilus HTCC2654</name>
    <dbReference type="NCBI Taxonomy" id="314271"/>
    <lineage>
        <taxon>Bacteria</taxon>
        <taxon>Pseudomonadati</taxon>
        <taxon>Pseudomonadota</taxon>
        <taxon>Alphaproteobacteria</taxon>
        <taxon>Rhodobacterales</taxon>
        <taxon>Roseobacteraceae</taxon>
        <taxon>Maritimibacter</taxon>
    </lineage>
</organism>
<name>A3VA16_9RHOB</name>
<keyword evidence="2" id="KW-1185">Reference proteome</keyword>